<evidence type="ECO:0000259" key="1">
    <source>
        <dbReference type="Pfam" id="PF03129"/>
    </source>
</evidence>
<gene>
    <name evidence="2" type="ORF">S01H1_58291</name>
</gene>
<dbReference type="SUPFAM" id="SSF52954">
    <property type="entry name" value="Class II aaRS ABD-related"/>
    <property type="match status" value="1"/>
</dbReference>
<organism evidence="2">
    <name type="scientific">marine sediment metagenome</name>
    <dbReference type="NCBI Taxonomy" id="412755"/>
    <lineage>
        <taxon>unclassified sequences</taxon>
        <taxon>metagenomes</taxon>
        <taxon>ecological metagenomes</taxon>
    </lineage>
</organism>
<dbReference type="Pfam" id="PF03129">
    <property type="entry name" value="HGTP_anticodon"/>
    <property type="match status" value="1"/>
</dbReference>
<sequence length="107" mass="12078">MKKKVKLPGKKEHQIFLAQLGALAKRKTLKLMEVFRKAKIPVSESLARDSLRAQLKIADKIGAKYALILGQKEALQGTIIIRHMTTGGQKEVKLDKIVEEMRSKLKE</sequence>
<evidence type="ECO:0000313" key="2">
    <source>
        <dbReference type="EMBL" id="GAG18464.1"/>
    </source>
</evidence>
<name>X0VJN8_9ZZZZ</name>
<dbReference type="Gene3D" id="3.40.50.800">
    <property type="entry name" value="Anticodon-binding domain"/>
    <property type="match status" value="1"/>
</dbReference>
<dbReference type="EMBL" id="BARS01038077">
    <property type="protein sequence ID" value="GAG18464.1"/>
    <property type="molecule type" value="Genomic_DNA"/>
</dbReference>
<feature type="domain" description="Anticodon-binding" evidence="1">
    <location>
        <begin position="24"/>
        <end position="103"/>
    </location>
</feature>
<protein>
    <recommendedName>
        <fullName evidence="1">Anticodon-binding domain-containing protein</fullName>
    </recommendedName>
</protein>
<reference evidence="2" key="1">
    <citation type="journal article" date="2014" name="Front. Microbiol.">
        <title>High frequency of phylogenetically diverse reductive dehalogenase-homologous genes in deep subseafloor sedimentary metagenomes.</title>
        <authorList>
            <person name="Kawai M."/>
            <person name="Futagami T."/>
            <person name="Toyoda A."/>
            <person name="Takaki Y."/>
            <person name="Nishi S."/>
            <person name="Hori S."/>
            <person name="Arai W."/>
            <person name="Tsubouchi T."/>
            <person name="Morono Y."/>
            <person name="Uchiyama I."/>
            <person name="Ito T."/>
            <person name="Fujiyama A."/>
            <person name="Inagaki F."/>
            <person name="Takami H."/>
        </authorList>
    </citation>
    <scope>NUCLEOTIDE SEQUENCE</scope>
    <source>
        <strain evidence="2">Expedition CK06-06</strain>
    </source>
</reference>
<dbReference type="InterPro" id="IPR036621">
    <property type="entry name" value="Anticodon-bd_dom_sf"/>
</dbReference>
<accession>X0VJN8</accession>
<proteinExistence type="predicted"/>
<dbReference type="AlphaFoldDB" id="X0VJN8"/>
<dbReference type="InterPro" id="IPR004154">
    <property type="entry name" value="Anticodon-bd"/>
</dbReference>
<comment type="caution">
    <text evidence="2">The sequence shown here is derived from an EMBL/GenBank/DDBJ whole genome shotgun (WGS) entry which is preliminary data.</text>
</comment>